<dbReference type="GO" id="GO:0000711">
    <property type="term" value="P:meiotic DNA repair synthesis"/>
    <property type="evidence" value="ECO:0007669"/>
    <property type="project" value="InterPro"/>
</dbReference>
<sequence>YLTQAPSIQAAEQPSKLFLTQQTRKPDKPNIERPTPKKIFPKKVFLSVNVHGLKRWSGYKEFFCPTFEIMGTVDSEVTETNQGKSFILKDGQGGIVECIYFESSEYDFVHIIRDKRYRCVGCYDTRS</sequence>
<protein>
    <recommendedName>
        <fullName evidence="3">OB domain-containing protein</fullName>
    </recommendedName>
</protein>
<evidence type="ECO:0000313" key="2">
    <source>
        <dbReference type="Proteomes" id="UP000007875"/>
    </source>
</evidence>
<dbReference type="AlphaFoldDB" id="H2Z0N2"/>
<dbReference type="HOGENOM" id="CLU_1975453_0_0_1"/>
<dbReference type="InterPro" id="IPR033536">
    <property type="entry name" value="Spata22"/>
</dbReference>
<evidence type="ECO:0008006" key="3">
    <source>
        <dbReference type="Google" id="ProtNLM"/>
    </source>
</evidence>
<reference evidence="1" key="2">
    <citation type="submission" date="2025-08" db="UniProtKB">
        <authorList>
            <consortium name="Ensembl"/>
        </authorList>
    </citation>
    <scope>IDENTIFICATION</scope>
</reference>
<keyword evidence="2" id="KW-1185">Reference proteome</keyword>
<dbReference type="InParanoid" id="H2Z0N2"/>
<dbReference type="Proteomes" id="UP000007875">
    <property type="component" value="Unassembled WGS sequence"/>
</dbReference>
<dbReference type="PANTHER" id="PTHR35258">
    <property type="entry name" value="SPERMATOGENESIS-ASSOCIATED PROTEIN 22"/>
    <property type="match status" value="1"/>
</dbReference>
<proteinExistence type="predicted"/>
<name>H2Z0N2_CIOSA</name>
<dbReference type="GO" id="GO:0051445">
    <property type="term" value="P:regulation of meiotic cell cycle"/>
    <property type="evidence" value="ECO:0007669"/>
    <property type="project" value="TreeGrafter"/>
</dbReference>
<accession>H2Z0N2</accession>
<dbReference type="GO" id="GO:0007276">
    <property type="term" value="P:gamete generation"/>
    <property type="evidence" value="ECO:0007669"/>
    <property type="project" value="InterPro"/>
</dbReference>
<reference evidence="2" key="1">
    <citation type="submission" date="2003-08" db="EMBL/GenBank/DDBJ databases">
        <authorList>
            <person name="Birren B."/>
            <person name="Nusbaum C."/>
            <person name="Abebe A."/>
            <person name="Abouelleil A."/>
            <person name="Adekoya E."/>
            <person name="Ait-zahra M."/>
            <person name="Allen N."/>
            <person name="Allen T."/>
            <person name="An P."/>
            <person name="Anderson M."/>
            <person name="Anderson S."/>
            <person name="Arachchi H."/>
            <person name="Armbruster J."/>
            <person name="Bachantsang P."/>
            <person name="Baldwin J."/>
            <person name="Barry A."/>
            <person name="Bayul T."/>
            <person name="Blitshsteyn B."/>
            <person name="Bloom T."/>
            <person name="Blye J."/>
            <person name="Boguslavskiy L."/>
            <person name="Borowsky M."/>
            <person name="Boukhgalter B."/>
            <person name="Brunache A."/>
            <person name="Butler J."/>
            <person name="Calixte N."/>
            <person name="Calvo S."/>
            <person name="Camarata J."/>
            <person name="Campo K."/>
            <person name="Chang J."/>
            <person name="Cheshatsang Y."/>
            <person name="Citroen M."/>
            <person name="Collymore A."/>
            <person name="Considine T."/>
            <person name="Cook A."/>
            <person name="Cooke P."/>
            <person name="Corum B."/>
            <person name="Cuomo C."/>
            <person name="David R."/>
            <person name="Dawoe T."/>
            <person name="Degray S."/>
            <person name="Dodge S."/>
            <person name="Dooley K."/>
            <person name="Dorje P."/>
            <person name="Dorjee K."/>
            <person name="Dorris L."/>
            <person name="Duffey N."/>
            <person name="Dupes A."/>
            <person name="Elkins T."/>
            <person name="Engels R."/>
            <person name="Erickson J."/>
            <person name="Farina A."/>
            <person name="Faro S."/>
            <person name="Ferreira P."/>
            <person name="Fischer H."/>
            <person name="Fitzgerald M."/>
            <person name="Foley K."/>
            <person name="Gage D."/>
            <person name="Galagan J."/>
            <person name="Gearin G."/>
            <person name="Gnerre S."/>
            <person name="Gnirke A."/>
            <person name="Goyette A."/>
            <person name="Graham J."/>
            <person name="Grandbois E."/>
            <person name="Gyaltsen K."/>
            <person name="Hafez N."/>
            <person name="Hagopian D."/>
            <person name="Hagos B."/>
            <person name="Hall J."/>
            <person name="Hatcher B."/>
            <person name="Heller A."/>
            <person name="Higgins H."/>
            <person name="Honan T."/>
            <person name="Horn A."/>
            <person name="Houde N."/>
            <person name="Hughes L."/>
            <person name="Hulme W."/>
            <person name="Husby E."/>
            <person name="Iliev I."/>
            <person name="Jaffe D."/>
            <person name="Jones C."/>
            <person name="Kamal M."/>
            <person name="Kamat A."/>
            <person name="Kamvysselis M."/>
            <person name="Karlsson E."/>
            <person name="Kells C."/>
            <person name="Kieu A."/>
            <person name="Kisner P."/>
            <person name="Kodira C."/>
            <person name="Kulbokas E."/>
            <person name="Labutti K."/>
            <person name="Lama D."/>
            <person name="Landers T."/>
            <person name="Leger J."/>
            <person name="Levine S."/>
            <person name="Lewis D."/>
            <person name="Lewis T."/>
            <person name="Lindblad-toh K."/>
            <person name="Liu X."/>
            <person name="Lokyitsang T."/>
            <person name="Lokyitsang Y."/>
            <person name="Lucien O."/>
            <person name="Lui A."/>
            <person name="Ma L.J."/>
            <person name="Mabbitt R."/>
            <person name="Macdonald J."/>
            <person name="Maclean C."/>
            <person name="Major J."/>
            <person name="Manning J."/>
            <person name="Marabella R."/>
            <person name="Maru K."/>
            <person name="Matthews C."/>
            <person name="Mauceli E."/>
            <person name="Mccarthy M."/>
            <person name="Mcdonough S."/>
            <person name="Mcghee T."/>
            <person name="Meldrim J."/>
            <person name="Meneus L."/>
            <person name="Mesirov J."/>
            <person name="Mihalev A."/>
            <person name="Mihova T."/>
            <person name="Mikkelsen T."/>
            <person name="Mlenga V."/>
            <person name="Moru K."/>
            <person name="Mozes J."/>
            <person name="Mulrain L."/>
            <person name="Munson G."/>
            <person name="Naylor J."/>
            <person name="Newes C."/>
            <person name="Nguyen C."/>
            <person name="Nguyen N."/>
            <person name="Nguyen T."/>
            <person name="Nicol R."/>
            <person name="Nielsen C."/>
            <person name="Nizzari M."/>
            <person name="Norbu C."/>
            <person name="Norbu N."/>
            <person name="O'donnell P."/>
            <person name="Okoawo O."/>
            <person name="O'leary S."/>
            <person name="Omotosho B."/>
            <person name="O'neill K."/>
            <person name="Osman S."/>
            <person name="Parker S."/>
            <person name="Perrin D."/>
            <person name="Phunkhang P."/>
            <person name="Piqani B."/>
            <person name="Purcell S."/>
            <person name="Rachupka T."/>
            <person name="Ramasamy U."/>
            <person name="Rameau R."/>
            <person name="Ray V."/>
            <person name="Raymond C."/>
            <person name="Retta R."/>
            <person name="Richardson S."/>
            <person name="Rise C."/>
            <person name="Rodriguez J."/>
            <person name="Rogers J."/>
            <person name="Rogov P."/>
            <person name="Rutman M."/>
            <person name="Schupbach R."/>
            <person name="Seaman C."/>
            <person name="Settipalli S."/>
            <person name="Sharpe T."/>
            <person name="Sheridan J."/>
            <person name="Sherpa N."/>
            <person name="Shi J."/>
            <person name="Smirnov S."/>
            <person name="Smith C."/>
            <person name="Sougnez C."/>
            <person name="Spencer B."/>
            <person name="Stalker J."/>
            <person name="Stange-thomann N."/>
            <person name="Stavropoulos S."/>
            <person name="Stetson K."/>
            <person name="Stone C."/>
            <person name="Stone S."/>
            <person name="Stubbs M."/>
            <person name="Talamas J."/>
            <person name="Tchuinga P."/>
            <person name="Tenzing P."/>
            <person name="Tesfaye S."/>
            <person name="Theodore J."/>
            <person name="Thoulutsang Y."/>
            <person name="Topham K."/>
            <person name="Towey S."/>
            <person name="Tsamla T."/>
            <person name="Tsomo N."/>
            <person name="Vallee D."/>
            <person name="Vassiliev H."/>
            <person name="Venkataraman V."/>
            <person name="Vinson J."/>
            <person name="Vo A."/>
            <person name="Wade C."/>
            <person name="Wang S."/>
            <person name="Wangchuk T."/>
            <person name="Wangdi T."/>
            <person name="Whittaker C."/>
            <person name="Wilkinson J."/>
            <person name="Wu Y."/>
            <person name="Wyman D."/>
            <person name="Yadav S."/>
            <person name="Yang S."/>
            <person name="Yang X."/>
            <person name="Yeager S."/>
            <person name="Yee E."/>
            <person name="Young G."/>
            <person name="Zainoun J."/>
            <person name="Zembeck L."/>
            <person name="Zimmer A."/>
            <person name="Zody M."/>
            <person name="Lander E."/>
        </authorList>
    </citation>
    <scope>NUCLEOTIDE SEQUENCE [LARGE SCALE GENOMIC DNA]</scope>
</reference>
<dbReference type="GO" id="GO:0007129">
    <property type="term" value="P:homologous chromosome pairing at meiosis"/>
    <property type="evidence" value="ECO:0007669"/>
    <property type="project" value="InterPro"/>
</dbReference>
<organism evidence="1 2">
    <name type="scientific">Ciona savignyi</name>
    <name type="common">Pacific transparent sea squirt</name>
    <dbReference type="NCBI Taxonomy" id="51511"/>
    <lineage>
        <taxon>Eukaryota</taxon>
        <taxon>Metazoa</taxon>
        <taxon>Chordata</taxon>
        <taxon>Tunicata</taxon>
        <taxon>Ascidiacea</taxon>
        <taxon>Phlebobranchia</taxon>
        <taxon>Cionidae</taxon>
        <taxon>Ciona</taxon>
    </lineage>
</organism>
<reference evidence="1" key="3">
    <citation type="submission" date="2025-09" db="UniProtKB">
        <authorList>
            <consortium name="Ensembl"/>
        </authorList>
    </citation>
    <scope>IDENTIFICATION</scope>
</reference>
<dbReference type="PANTHER" id="PTHR35258:SF1">
    <property type="entry name" value="SPERMATOGENESIS-ASSOCIATED PROTEIN 22"/>
    <property type="match status" value="1"/>
</dbReference>
<evidence type="ECO:0000313" key="1">
    <source>
        <dbReference type="Ensembl" id="ENSCSAVP00000011144.1"/>
    </source>
</evidence>
<dbReference type="Ensembl" id="ENSCSAVT00000011275.1">
    <property type="protein sequence ID" value="ENSCSAVP00000011144.1"/>
    <property type="gene ID" value="ENSCSAVG00000006516.1"/>
</dbReference>